<dbReference type="PANTHER" id="PTHR31423">
    <property type="entry name" value="YBAK DOMAIN-CONTAINING PROTEIN"/>
    <property type="match status" value="1"/>
</dbReference>
<dbReference type="EMBL" id="NIQC01000024">
    <property type="protein sequence ID" value="OWZ83185.1"/>
    <property type="molecule type" value="Genomic_DNA"/>
</dbReference>
<dbReference type="InterPro" id="IPR040285">
    <property type="entry name" value="ProX/PRXD1"/>
</dbReference>
<dbReference type="GO" id="GO:0002161">
    <property type="term" value="F:aminoacyl-tRNA deacylase activity"/>
    <property type="evidence" value="ECO:0007669"/>
    <property type="project" value="InterPro"/>
</dbReference>
<dbReference type="Pfam" id="PF04073">
    <property type="entry name" value="tRNA_edit"/>
    <property type="match status" value="1"/>
</dbReference>
<protein>
    <submittedName>
        <fullName evidence="3">Aminoacyl-tRNA deacylase</fullName>
    </submittedName>
</protein>
<dbReference type="AlphaFoldDB" id="A0A226BW38"/>
<name>A0A226BW38_9FIRM</name>
<organism evidence="3 4">
    <name type="scientific">Natranaerobius trueperi</name>
    <dbReference type="NCBI Taxonomy" id="759412"/>
    <lineage>
        <taxon>Bacteria</taxon>
        <taxon>Bacillati</taxon>
        <taxon>Bacillota</taxon>
        <taxon>Clostridia</taxon>
        <taxon>Natranaerobiales</taxon>
        <taxon>Natranaerobiaceae</taxon>
        <taxon>Natranaerobius</taxon>
    </lineage>
</organism>
<evidence type="ECO:0000313" key="3">
    <source>
        <dbReference type="EMBL" id="OWZ83185.1"/>
    </source>
</evidence>
<reference evidence="3 4" key="1">
    <citation type="submission" date="2017-06" db="EMBL/GenBank/DDBJ databases">
        <title>Draft Genome Sequence of Natranaerobius trueperi halophilic, alkalithermophilic bacteria from soda lakes.</title>
        <authorList>
            <person name="Zhao B."/>
        </authorList>
    </citation>
    <scope>NUCLEOTIDE SEQUENCE [LARGE SCALE GENOMIC DNA]</scope>
    <source>
        <strain evidence="3 4">DSM 18760</strain>
    </source>
</reference>
<dbReference type="PANTHER" id="PTHR31423:SF3">
    <property type="entry name" value="PROLYL-TRNA SYNTHETASE ASSOCIATED DOMAIN-CONTAINING PROTEIN 1-RELATED"/>
    <property type="match status" value="1"/>
</dbReference>
<evidence type="ECO:0000313" key="4">
    <source>
        <dbReference type="Proteomes" id="UP000214588"/>
    </source>
</evidence>
<dbReference type="InterPro" id="IPR007214">
    <property type="entry name" value="YbaK/aa-tRNA-synth-assoc-dom"/>
</dbReference>
<gene>
    <name evidence="3" type="ORF">CDO51_09805</name>
</gene>
<comment type="caution">
    <text evidence="3">The sequence shown here is derived from an EMBL/GenBank/DDBJ whole genome shotgun (WGS) entry which is preliminary data.</text>
</comment>
<dbReference type="CDD" id="cd04335">
    <property type="entry name" value="PrdX_deacylase"/>
    <property type="match status" value="1"/>
</dbReference>
<dbReference type="Proteomes" id="UP000214588">
    <property type="component" value="Unassembled WGS sequence"/>
</dbReference>
<keyword evidence="4" id="KW-1185">Reference proteome</keyword>
<evidence type="ECO:0000259" key="2">
    <source>
        <dbReference type="Pfam" id="PF04073"/>
    </source>
</evidence>
<dbReference type="OrthoDB" id="9798587at2"/>
<dbReference type="SUPFAM" id="SSF55826">
    <property type="entry name" value="YbaK/ProRS associated domain"/>
    <property type="match status" value="1"/>
</dbReference>
<accession>A0A226BW38</accession>
<dbReference type="InterPro" id="IPR036754">
    <property type="entry name" value="YbaK/aa-tRNA-synt-asso_dom_sf"/>
</dbReference>
<feature type="domain" description="YbaK/aminoacyl-tRNA synthetase-associated" evidence="2">
    <location>
        <begin position="25"/>
        <end position="150"/>
    </location>
</feature>
<proteinExistence type="inferred from homology"/>
<comment type="similarity">
    <text evidence="1">Belongs to the PRORSD1 family.</text>
</comment>
<sequence>MYVSNQDKVYKTLDSLNIDYKAYKHEPVYTIEETVEQVPETEKTHCKNLFLRDYKGKNHFLVILTSEKVVDLKKLASQIDSSRLSFASARRLSKYLDLEQGSVSPFGLINDTENEVQVIIDQDVQNQDNITFHPNVNTESITISYNDFVKYLDWVGNKYCFLKI</sequence>
<dbReference type="FunFam" id="3.90.960.10:FF:000005">
    <property type="entry name" value="Putative prolyl-tRNA synthetase"/>
    <property type="match status" value="1"/>
</dbReference>
<evidence type="ECO:0000256" key="1">
    <source>
        <dbReference type="ARBA" id="ARBA00010201"/>
    </source>
</evidence>
<dbReference type="Gene3D" id="3.90.960.10">
    <property type="entry name" value="YbaK/aminoacyl-tRNA synthetase-associated domain"/>
    <property type="match status" value="1"/>
</dbReference>
<dbReference type="RefSeq" id="WP_089024089.1">
    <property type="nucleotide sequence ID" value="NZ_NIQC01000024.1"/>
</dbReference>